<dbReference type="Proteomes" id="UP000615989">
    <property type="component" value="Unassembled WGS sequence"/>
</dbReference>
<dbReference type="EMBL" id="WTVG01000027">
    <property type="protein sequence ID" value="NMG25210.1"/>
    <property type="molecule type" value="Genomic_DNA"/>
</dbReference>
<dbReference type="Pfam" id="PF07963">
    <property type="entry name" value="N_methyl"/>
    <property type="match status" value="1"/>
</dbReference>
<name>A0ABX1PKW9_9RHOO</name>
<evidence type="ECO:0000256" key="1">
    <source>
        <dbReference type="SAM" id="Phobius"/>
    </source>
</evidence>
<accession>A0ABX1PKW9</accession>
<feature type="transmembrane region" description="Helical" evidence="1">
    <location>
        <begin position="6"/>
        <end position="30"/>
    </location>
</feature>
<evidence type="ECO:0000313" key="2">
    <source>
        <dbReference type="EMBL" id="NMG25210.1"/>
    </source>
</evidence>
<evidence type="ECO:0000313" key="3">
    <source>
        <dbReference type="Proteomes" id="UP000615989"/>
    </source>
</evidence>
<dbReference type="InterPro" id="IPR012902">
    <property type="entry name" value="N_methyl_site"/>
</dbReference>
<protein>
    <submittedName>
        <fullName evidence="2">Prepilin-type N-terminal cleavage/methylation domain-containing protein</fullName>
    </submittedName>
</protein>
<organism evidence="2 3">
    <name type="scientific">Aromatoleum anaerobium</name>
    <dbReference type="NCBI Taxonomy" id="182180"/>
    <lineage>
        <taxon>Bacteria</taxon>
        <taxon>Pseudomonadati</taxon>
        <taxon>Pseudomonadota</taxon>
        <taxon>Betaproteobacteria</taxon>
        <taxon>Rhodocyclales</taxon>
        <taxon>Rhodocyclaceae</taxon>
        <taxon>Aromatoleum</taxon>
    </lineage>
</organism>
<reference evidence="2" key="1">
    <citation type="submission" date="2019-12" db="EMBL/GenBank/DDBJ databases">
        <title>Comparative genomics gives insights into the taxonomy of the Azoarcus-Aromatoleum group and reveals separate origins of nif in the plant-associated Azoarcus and non-plant-associated Aromatoleum sub-groups.</title>
        <authorList>
            <person name="Lafos M."/>
            <person name="Maluk M."/>
            <person name="Batista M."/>
            <person name="Junghare M."/>
            <person name="Carmona M."/>
            <person name="Faoro H."/>
            <person name="Cruz L.M."/>
            <person name="Battistoni F."/>
            <person name="De Souza E."/>
            <person name="Pedrosa F."/>
            <person name="Chen W.-M."/>
            <person name="Poole P.S."/>
            <person name="Dixon R.A."/>
            <person name="James E.K."/>
        </authorList>
    </citation>
    <scope>NUCLEOTIDE SEQUENCE</scope>
    <source>
        <strain evidence="2">LuFRes1</strain>
    </source>
</reference>
<proteinExistence type="predicted"/>
<keyword evidence="1" id="KW-1133">Transmembrane helix</keyword>
<dbReference type="PROSITE" id="PS00409">
    <property type="entry name" value="PROKAR_NTER_METHYL"/>
    <property type="match status" value="1"/>
</dbReference>
<dbReference type="NCBIfam" id="TIGR02532">
    <property type="entry name" value="IV_pilin_GFxxxE"/>
    <property type="match status" value="1"/>
</dbReference>
<keyword evidence="1" id="KW-0472">Membrane</keyword>
<gene>
    <name evidence="2" type="ORF">GO606_10825</name>
</gene>
<keyword evidence="1" id="KW-0812">Transmembrane</keyword>
<comment type="caution">
    <text evidence="2">The sequence shown here is derived from an EMBL/GenBank/DDBJ whole genome shotgun (WGS) entry which is preliminary data.</text>
</comment>
<keyword evidence="3" id="KW-1185">Reference proteome</keyword>
<sequence>MRSLRGFTLVEIVVALTLVSLIMLGLLGALRGLGDSSARVSQVSDRVADMRLISDFLRRAFAAAEPLAQVPPENSAVPATPFFRGDPDAVVWVGDFPARFGTRGLHFMRLRLIPDASGLALALDYLPYSGPHGAPDWTHSRTHLLVGSVDSFSLAYQEDAPGASWEQKWNSEQLIPRRMKVSVQASGRYWPELIYRLRSP</sequence>